<dbReference type="PANTHER" id="PTHR30204">
    <property type="entry name" value="REDOX-CYCLING DRUG-SENSING TRANSCRIPTIONAL ACTIVATOR SOXR"/>
    <property type="match status" value="1"/>
</dbReference>
<dbReference type="GO" id="GO:0046872">
    <property type="term" value="F:metal ion binding"/>
    <property type="evidence" value="ECO:0007669"/>
    <property type="project" value="InterPro"/>
</dbReference>
<keyword evidence="1" id="KW-0238">DNA-binding</keyword>
<evidence type="ECO:0000313" key="3">
    <source>
        <dbReference type="EMBL" id="GGG02338.1"/>
    </source>
</evidence>
<dbReference type="RefSeq" id="WP_188366038.1">
    <property type="nucleotide sequence ID" value="NZ_BAABJF010000013.1"/>
</dbReference>
<keyword evidence="4" id="KW-1185">Reference proteome</keyword>
<dbReference type="EMBL" id="BMEO01000016">
    <property type="protein sequence ID" value="GGG02338.1"/>
    <property type="molecule type" value="Genomic_DNA"/>
</dbReference>
<accession>A0A917FSW5</accession>
<dbReference type="InterPro" id="IPR011791">
    <property type="entry name" value="CadR-PbrR"/>
</dbReference>
<dbReference type="InterPro" id="IPR009061">
    <property type="entry name" value="DNA-bd_dom_put_sf"/>
</dbReference>
<dbReference type="CDD" id="cd04784">
    <property type="entry name" value="HTH_CadR-PbrR"/>
    <property type="match status" value="1"/>
</dbReference>
<evidence type="ECO:0000256" key="1">
    <source>
        <dbReference type="ARBA" id="ARBA00023125"/>
    </source>
</evidence>
<evidence type="ECO:0000259" key="2">
    <source>
        <dbReference type="PROSITE" id="PS50937"/>
    </source>
</evidence>
<dbReference type="PRINTS" id="PR00040">
    <property type="entry name" value="HTHMERR"/>
</dbReference>
<dbReference type="GO" id="GO:0003677">
    <property type="term" value="F:DNA binding"/>
    <property type="evidence" value="ECO:0007669"/>
    <property type="project" value="UniProtKB-KW"/>
</dbReference>
<name>A0A917FSW5_9GAMM</name>
<sequence>MKIGQVSKKTDFSVQTIRYYETQNLIKSAGRTEGNFRVYDSKVIDQLEFIKHCRHLDLSLSDIKRINELRDNPNAVCEEVNELINDQVKLVKIKMKELRHLKIQLEALTDSCSNNQKVGDCGIIKSLQECDC</sequence>
<reference evidence="3" key="1">
    <citation type="journal article" date="2014" name="Int. J. Syst. Evol. Microbiol.">
        <title>Complete genome sequence of Corynebacterium casei LMG S-19264T (=DSM 44701T), isolated from a smear-ripened cheese.</title>
        <authorList>
            <consortium name="US DOE Joint Genome Institute (JGI-PGF)"/>
            <person name="Walter F."/>
            <person name="Albersmeier A."/>
            <person name="Kalinowski J."/>
            <person name="Ruckert C."/>
        </authorList>
    </citation>
    <scope>NUCLEOTIDE SEQUENCE</scope>
    <source>
        <strain evidence="3">CGMCC 1.12181</strain>
    </source>
</reference>
<dbReference type="Proteomes" id="UP000605253">
    <property type="component" value="Unassembled WGS sequence"/>
</dbReference>
<dbReference type="PROSITE" id="PS50937">
    <property type="entry name" value="HTH_MERR_2"/>
    <property type="match status" value="1"/>
</dbReference>
<dbReference type="SMART" id="SM00422">
    <property type="entry name" value="HTH_MERR"/>
    <property type="match status" value="1"/>
</dbReference>
<feature type="domain" description="HTH merR-type" evidence="2">
    <location>
        <begin position="1"/>
        <end position="69"/>
    </location>
</feature>
<protein>
    <submittedName>
        <fullName evidence="3">MerR family transcriptional regulator</fullName>
    </submittedName>
</protein>
<dbReference type="GO" id="GO:0003700">
    <property type="term" value="F:DNA-binding transcription factor activity"/>
    <property type="evidence" value="ECO:0007669"/>
    <property type="project" value="InterPro"/>
</dbReference>
<dbReference type="AlphaFoldDB" id="A0A917FSW5"/>
<dbReference type="GO" id="GO:0045893">
    <property type="term" value="P:positive regulation of DNA-templated transcription"/>
    <property type="evidence" value="ECO:0007669"/>
    <property type="project" value="InterPro"/>
</dbReference>
<reference evidence="3" key="2">
    <citation type="submission" date="2020-09" db="EMBL/GenBank/DDBJ databases">
        <authorList>
            <person name="Sun Q."/>
            <person name="Zhou Y."/>
        </authorList>
    </citation>
    <scope>NUCLEOTIDE SEQUENCE</scope>
    <source>
        <strain evidence="3">CGMCC 1.12181</strain>
    </source>
</reference>
<evidence type="ECO:0000313" key="4">
    <source>
        <dbReference type="Proteomes" id="UP000605253"/>
    </source>
</evidence>
<dbReference type="Pfam" id="PF13411">
    <property type="entry name" value="MerR_1"/>
    <property type="match status" value="1"/>
</dbReference>
<dbReference type="SUPFAM" id="SSF46955">
    <property type="entry name" value="Putative DNA-binding domain"/>
    <property type="match status" value="1"/>
</dbReference>
<proteinExistence type="predicted"/>
<organism evidence="3 4">
    <name type="scientific">Marinicella pacifica</name>
    <dbReference type="NCBI Taxonomy" id="1171543"/>
    <lineage>
        <taxon>Bacteria</taxon>
        <taxon>Pseudomonadati</taxon>
        <taxon>Pseudomonadota</taxon>
        <taxon>Gammaproteobacteria</taxon>
        <taxon>Lysobacterales</taxon>
        <taxon>Marinicellaceae</taxon>
        <taxon>Marinicella</taxon>
    </lineage>
</organism>
<dbReference type="InterPro" id="IPR047057">
    <property type="entry name" value="MerR_fam"/>
</dbReference>
<comment type="caution">
    <text evidence="3">The sequence shown here is derived from an EMBL/GenBank/DDBJ whole genome shotgun (WGS) entry which is preliminary data.</text>
</comment>
<gene>
    <name evidence="3" type="ORF">GCM10011365_24360</name>
</gene>
<dbReference type="Gene3D" id="1.10.1660.10">
    <property type="match status" value="1"/>
</dbReference>
<dbReference type="PANTHER" id="PTHR30204:SF92">
    <property type="entry name" value="HTH-TYPE TRANSCRIPTIONAL REGULATOR ZNTR"/>
    <property type="match status" value="1"/>
</dbReference>
<dbReference type="InterPro" id="IPR000551">
    <property type="entry name" value="MerR-type_HTH_dom"/>
</dbReference>